<accession>A0A4V3C566</accession>
<dbReference type="EMBL" id="SNWP01000010">
    <property type="protein sequence ID" value="TDO28708.1"/>
    <property type="molecule type" value="Genomic_DNA"/>
</dbReference>
<evidence type="ECO:0000313" key="2">
    <source>
        <dbReference type="Proteomes" id="UP000295741"/>
    </source>
</evidence>
<name>A0A4V3C566_9BACT</name>
<protein>
    <submittedName>
        <fullName evidence="1">Uncharacterized protein</fullName>
    </submittedName>
</protein>
<comment type="caution">
    <text evidence="1">The sequence shown here is derived from an EMBL/GenBank/DDBJ whole genome shotgun (WGS) entry which is preliminary data.</text>
</comment>
<proteinExistence type="predicted"/>
<evidence type="ECO:0000313" key="1">
    <source>
        <dbReference type="EMBL" id="TDO28708.1"/>
    </source>
</evidence>
<dbReference type="AlphaFoldDB" id="A0A4V3C566"/>
<dbReference type="RefSeq" id="WP_162847340.1">
    <property type="nucleotide sequence ID" value="NZ_SNWP01000010.1"/>
</dbReference>
<gene>
    <name evidence="1" type="ORF">BC659_0788</name>
</gene>
<organism evidence="1 2">
    <name type="scientific">Sediminibacterium goheungense</name>
    <dbReference type="NCBI Taxonomy" id="1086393"/>
    <lineage>
        <taxon>Bacteria</taxon>
        <taxon>Pseudomonadati</taxon>
        <taxon>Bacteroidota</taxon>
        <taxon>Chitinophagia</taxon>
        <taxon>Chitinophagales</taxon>
        <taxon>Chitinophagaceae</taxon>
        <taxon>Sediminibacterium</taxon>
    </lineage>
</organism>
<reference evidence="1 2" key="1">
    <citation type="submission" date="2019-03" db="EMBL/GenBank/DDBJ databases">
        <title>Genomic Encyclopedia of Archaeal and Bacterial Type Strains, Phase II (KMG-II): from individual species to whole genera.</title>
        <authorList>
            <person name="Goeker M."/>
        </authorList>
    </citation>
    <scope>NUCLEOTIDE SEQUENCE [LARGE SCALE GENOMIC DNA]</scope>
    <source>
        <strain evidence="1 2">DSM 28323</strain>
    </source>
</reference>
<keyword evidence="2" id="KW-1185">Reference proteome</keyword>
<sequence>MIKIMFILVLSFFIHSCYSSNESIQVVKFQKENIPSDNISEYSAQCKTWVLDKSSILEILETSDTITAHEKNYIFNTLSCEYKGEVLIKGKEYNFVINAGSYSVIYDNEHTYYLGYFKKKNFFLVKPDIEQVQN</sequence>
<dbReference type="Proteomes" id="UP000295741">
    <property type="component" value="Unassembled WGS sequence"/>
</dbReference>